<evidence type="ECO:0000313" key="1">
    <source>
        <dbReference type="EMBL" id="KKL89965.1"/>
    </source>
</evidence>
<organism evidence="1">
    <name type="scientific">marine sediment metagenome</name>
    <dbReference type="NCBI Taxonomy" id="412755"/>
    <lineage>
        <taxon>unclassified sequences</taxon>
        <taxon>metagenomes</taxon>
        <taxon>ecological metagenomes</taxon>
    </lineage>
</organism>
<dbReference type="AlphaFoldDB" id="A0A0F9I823"/>
<gene>
    <name evidence="1" type="ORF">LCGC14_1909460</name>
</gene>
<reference evidence="1" key="1">
    <citation type="journal article" date="2015" name="Nature">
        <title>Complex archaea that bridge the gap between prokaryotes and eukaryotes.</title>
        <authorList>
            <person name="Spang A."/>
            <person name="Saw J.H."/>
            <person name="Jorgensen S.L."/>
            <person name="Zaremba-Niedzwiedzka K."/>
            <person name="Martijn J."/>
            <person name="Lind A.E."/>
            <person name="van Eijk R."/>
            <person name="Schleper C."/>
            <person name="Guy L."/>
            <person name="Ettema T.J."/>
        </authorList>
    </citation>
    <scope>NUCLEOTIDE SEQUENCE</scope>
</reference>
<dbReference type="EMBL" id="LAZR01020141">
    <property type="protein sequence ID" value="KKL89965.1"/>
    <property type="molecule type" value="Genomic_DNA"/>
</dbReference>
<proteinExistence type="predicted"/>
<sequence>MILEQCQAAQQTIQAVIKKMRKDPDINRIWCNLLENHTNFLLECFCLKRAGLPVKIHNKRLKILNEITSRYNFLK</sequence>
<accession>A0A0F9I823</accession>
<name>A0A0F9I823_9ZZZZ</name>
<protein>
    <submittedName>
        <fullName evidence="1">Uncharacterized protein</fullName>
    </submittedName>
</protein>
<comment type="caution">
    <text evidence="1">The sequence shown here is derived from an EMBL/GenBank/DDBJ whole genome shotgun (WGS) entry which is preliminary data.</text>
</comment>